<evidence type="ECO:0000313" key="1">
    <source>
        <dbReference type="EMBL" id="MBU5677250.1"/>
    </source>
</evidence>
<organism evidence="1 2">
    <name type="scientific">Alkaliphilus flagellatus</name>
    <dbReference type="NCBI Taxonomy" id="2841507"/>
    <lineage>
        <taxon>Bacteria</taxon>
        <taxon>Bacillati</taxon>
        <taxon>Bacillota</taxon>
        <taxon>Clostridia</taxon>
        <taxon>Peptostreptococcales</taxon>
        <taxon>Natronincolaceae</taxon>
        <taxon>Alkaliphilus</taxon>
    </lineage>
</organism>
<evidence type="ECO:0000313" key="2">
    <source>
        <dbReference type="Proteomes" id="UP000779508"/>
    </source>
</evidence>
<accession>A0ABS6G748</accession>
<dbReference type="RefSeq" id="WP_216417826.1">
    <property type="nucleotide sequence ID" value="NZ_JAHLQK010000004.1"/>
</dbReference>
<dbReference type="Proteomes" id="UP000779508">
    <property type="component" value="Unassembled WGS sequence"/>
</dbReference>
<protein>
    <submittedName>
        <fullName evidence="1">Uncharacterized protein</fullName>
    </submittedName>
</protein>
<reference evidence="1 2" key="1">
    <citation type="submission" date="2021-06" db="EMBL/GenBank/DDBJ databases">
        <authorList>
            <person name="Sun Q."/>
            <person name="Li D."/>
        </authorList>
    </citation>
    <scope>NUCLEOTIDE SEQUENCE [LARGE SCALE GENOMIC DNA]</scope>
    <source>
        <strain evidence="1 2">MSJ-5</strain>
    </source>
</reference>
<sequence>MDFTFSTDPMGLRVGQGENIRYVRVLEQVKRVIMEYILLLSVSKEYMEKPYYIFMGTRDIDKFILSPAHALYAVRLSASVDDVANQLGWNNTNLIYKYHGVIDKLLYSANSYTEVFFDKLLDE</sequence>
<gene>
    <name evidence="1" type="ORF">KQI88_12585</name>
</gene>
<proteinExistence type="predicted"/>
<comment type="caution">
    <text evidence="1">The sequence shown here is derived from an EMBL/GenBank/DDBJ whole genome shotgun (WGS) entry which is preliminary data.</text>
</comment>
<keyword evidence="2" id="KW-1185">Reference proteome</keyword>
<dbReference type="EMBL" id="JAHLQK010000004">
    <property type="protein sequence ID" value="MBU5677250.1"/>
    <property type="molecule type" value="Genomic_DNA"/>
</dbReference>
<name>A0ABS6G748_9FIRM</name>